<dbReference type="PANTHER" id="PTHR39330:SF1">
    <property type="entry name" value="ETHANOLAMINE AMMONIA-LYASE SMALL SUBUNIT"/>
    <property type="match status" value="1"/>
</dbReference>
<dbReference type="Proteomes" id="UP001314903">
    <property type="component" value="Unassembled WGS sequence"/>
</dbReference>
<dbReference type="InterPro" id="IPR042251">
    <property type="entry name" value="EutC_C"/>
</dbReference>
<evidence type="ECO:0000313" key="6">
    <source>
        <dbReference type="EMBL" id="MBP2028172.1"/>
    </source>
</evidence>
<evidence type="ECO:0000256" key="5">
    <source>
        <dbReference type="HAMAP-Rule" id="MF_00601"/>
    </source>
</evidence>
<dbReference type="HAMAP" id="MF_00601">
    <property type="entry name" value="EutC"/>
    <property type="match status" value="1"/>
</dbReference>
<keyword evidence="2 5" id="KW-0456">Lyase</keyword>
<dbReference type="Pfam" id="PF05985">
    <property type="entry name" value="EutC"/>
    <property type="match status" value="1"/>
</dbReference>
<comment type="pathway">
    <text evidence="5">Amine and polyamine degradation; ethanolamine degradation.</text>
</comment>
<dbReference type="EC" id="4.3.1.7" evidence="5"/>
<dbReference type="Gene3D" id="3.40.50.11240">
    <property type="entry name" value="Ethanolamine ammonia-lyase light chain (EutC)"/>
    <property type="match status" value="1"/>
</dbReference>
<dbReference type="InterPro" id="IPR042255">
    <property type="entry name" value="EutC_N"/>
</dbReference>
<dbReference type="EMBL" id="JAGGLI010000022">
    <property type="protein sequence ID" value="MBP2028172.1"/>
    <property type="molecule type" value="Genomic_DNA"/>
</dbReference>
<accession>A0ABS4KK59</accession>
<keyword evidence="1 5" id="KW-0846">Cobalamin</keyword>
<dbReference type="NCBIfam" id="NF003971">
    <property type="entry name" value="PRK05465.1"/>
    <property type="match status" value="1"/>
</dbReference>
<evidence type="ECO:0000256" key="3">
    <source>
        <dbReference type="ARBA" id="ARBA00023285"/>
    </source>
</evidence>
<evidence type="ECO:0000313" key="7">
    <source>
        <dbReference type="Proteomes" id="UP001314903"/>
    </source>
</evidence>
<name>A0ABS4KK59_9FIRM</name>
<reference evidence="6 7" key="1">
    <citation type="submission" date="2021-03" db="EMBL/GenBank/DDBJ databases">
        <title>Genomic Encyclopedia of Type Strains, Phase IV (KMG-IV): sequencing the most valuable type-strain genomes for metagenomic binning, comparative biology and taxonomic classification.</title>
        <authorList>
            <person name="Goeker M."/>
        </authorList>
    </citation>
    <scope>NUCLEOTIDE SEQUENCE [LARGE SCALE GENOMIC DNA]</scope>
    <source>
        <strain evidence="6 7">DSM 27512</strain>
    </source>
</reference>
<evidence type="ECO:0000256" key="1">
    <source>
        <dbReference type="ARBA" id="ARBA00022628"/>
    </source>
</evidence>
<keyword evidence="4 5" id="KW-1283">Bacterial microcompartment</keyword>
<evidence type="ECO:0000256" key="2">
    <source>
        <dbReference type="ARBA" id="ARBA00023239"/>
    </source>
</evidence>
<feature type="binding site" evidence="5">
    <location>
        <position position="233"/>
    </location>
    <ligand>
        <name>adenosylcob(III)alamin</name>
        <dbReference type="ChEBI" id="CHEBI:18408"/>
    </ligand>
</feature>
<dbReference type="RefSeq" id="WP_209661225.1">
    <property type="nucleotide sequence ID" value="NZ_JAGGLI010000022.1"/>
</dbReference>
<dbReference type="PANTHER" id="PTHR39330">
    <property type="entry name" value="ETHANOLAMINE AMMONIA-LYASE LIGHT CHAIN"/>
    <property type="match status" value="1"/>
</dbReference>
<comment type="caution">
    <text evidence="6">The sequence shown here is derived from an EMBL/GenBank/DDBJ whole genome shotgun (WGS) entry which is preliminary data.</text>
</comment>
<gene>
    <name evidence="5" type="primary">eutC</name>
    <name evidence="6" type="ORF">J2Z35_001973</name>
</gene>
<dbReference type="Gene3D" id="1.10.30.40">
    <property type="entry name" value="Ethanolamine ammonia-lyase light chain (EutC), N-terminal domain"/>
    <property type="match status" value="1"/>
</dbReference>
<comment type="subcellular location">
    <subcellularLocation>
        <location evidence="5">Bacterial microcompartment</location>
    </subcellularLocation>
</comment>
<comment type="cofactor">
    <cofactor evidence="5">
        <name>adenosylcob(III)alamin</name>
        <dbReference type="ChEBI" id="CHEBI:18408"/>
    </cofactor>
    <text evidence="5">Binds between the large and small subunits.</text>
</comment>
<dbReference type="GO" id="GO:0008851">
    <property type="term" value="F:ethanolamine ammonia-lyase activity"/>
    <property type="evidence" value="ECO:0007669"/>
    <property type="project" value="UniProtKB-EC"/>
</dbReference>
<comment type="catalytic activity">
    <reaction evidence="5">
        <text>ethanolamine = acetaldehyde + NH4(+)</text>
        <dbReference type="Rhea" id="RHEA:15313"/>
        <dbReference type="ChEBI" id="CHEBI:15343"/>
        <dbReference type="ChEBI" id="CHEBI:28938"/>
        <dbReference type="ChEBI" id="CHEBI:57603"/>
        <dbReference type="EC" id="4.3.1.7"/>
    </reaction>
</comment>
<protein>
    <recommendedName>
        <fullName evidence="5">Ethanolamine ammonia-lyase small subunit</fullName>
        <shortName evidence="5">EAL small subunit</shortName>
        <ecNumber evidence="5">4.3.1.7</ecNumber>
    </recommendedName>
</protein>
<comment type="subunit">
    <text evidence="5">The basic unit is a heterodimer which dimerizes to form tetramers. The heterotetramers trimerize; 6 large subunits form a core ring with 6 small subunits projecting outwards.</text>
</comment>
<keyword evidence="7" id="KW-1185">Reference proteome</keyword>
<comment type="similarity">
    <text evidence="5">Belongs to the EutC family.</text>
</comment>
<dbReference type="InterPro" id="IPR009246">
    <property type="entry name" value="EutC"/>
</dbReference>
<comment type="function">
    <text evidence="5">Catalyzes the deamination of various vicinal amino-alcohols to oxo compounds. Allows this organism to utilize ethanolamine as the sole source of nitrogen and carbon in the presence of external vitamin B12.</text>
</comment>
<proteinExistence type="inferred from homology"/>
<evidence type="ECO:0000256" key="4">
    <source>
        <dbReference type="ARBA" id="ARBA00024446"/>
    </source>
</evidence>
<sequence length="299" mass="33241">MNEMQLKSIIEEVLKELNGSEETKVDDKNLQRITSQILHSESSDESYDGKSVTDYEMEDFFEVPNAENPDAYKNYKKSTPARVGIWRAGPRYKTDTYLRFRADHAVAQDAVFTDVPDEFVESKGWPKLQTLINDKDEYLTRPDLGRILDDESVAKLKTLNSKAPRVQVYVADGLSSTAIETNAYDALKAIEMGLKNHNIDMGTPFFVKYGRVPSMDHVSEITGAEVTAVLIGERPGLATGESMSCYMIYKGKVGTPESARTVISNIHKNGTPAVEAGAHIADILKKILDEKKSGVDLKL</sequence>
<keyword evidence="3 5" id="KW-0170">Cobalt</keyword>
<organism evidence="6 7">
    <name type="scientific">Acetoanaerobium pronyense</name>
    <dbReference type="NCBI Taxonomy" id="1482736"/>
    <lineage>
        <taxon>Bacteria</taxon>
        <taxon>Bacillati</taxon>
        <taxon>Bacillota</taxon>
        <taxon>Clostridia</taxon>
        <taxon>Peptostreptococcales</taxon>
        <taxon>Filifactoraceae</taxon>
        <taxon>Acetoanaerobium</taxon>
    </lineage>
</organism>
<feature type="binding site" evidence="5">
    <location>
        <position position="212"/>
    </location>
    <ligand>
        <name>adenosylcob(III)alamin</name>
        <dbReference type="ChEBI" id="CHEBI:18408"/>
    </ligand>
</feature>